<dbReference type="InterPro" id="IPR003593">
    <property type="entry name" value="AAA+_ATPase"/>
</dbReference>
<evidence type="ECO:0000313" key="2">
    <source>
        <dbReference type="EMBL" id="MBT2920293.1"/>
    </source>
</evidence>
<dbReference type="InterPro" id="IPR027417">
    <property type="entry name" value="P-loop_NTPase"/>
</dbReference>
<comment type="caution">
    <text evidence="2">The sequence shown here is derived from an EMBL/GenBank/DDBJ whole genome shotgun (WGS) entry which is preliminary data.</text>
</comment>
<feature type="domain" description="AAA+ ATPase" evidence="1">
    <location>
        <begin position="41"/>
        <end position="198"/>
    </location>
</feature>
<evidence type="ECO:0000313" key="3">
    <source>
        <dbReference type="Proteomes" id="UP000078309"/>
    </source>
</evidence>
<organism evidence="2 3">
    <name type="scientific">Vibrio anguillarum</name>
    <name type="common">Listonella anguillarum</name>
    <dbReference type="NCBI Taxonomy" id="55601"/>
    <lineage>
        <taxon>Bacteria</taxon>
        <taxon>Pseudomonadati</taxon>
        <taxon>Pseudomonadota</taxon>
        <taxon>Gammaproteobacteria</taxon>
        <taxon>Vibrionales</taxon>
        <taxon>Vibrionaceae</taxon>
        <taxon>Vibrio</taxon>
    </lineage>
</organism>
<dbReference type="EMBL" id="JAHGUI010000076">
    <property type="protein sequence ID" value="MBT2920293.1"/>
    <property type="molecule type" value="Genomic_DNA"/>
</dbReference>
<dbReference type="Pfam" id="PF05621">
    <property type="entry name" value="TniB"/>
    <property type="match status" value="1"/>
</dbReference>
<dbReference type="Proteomes" id="UP000078309">
    <property type="component" value="Unassembled WGS sequence"/>
</dbReference>
<dbReference type="PANTHER" id="PTHR35894:SF1">
    <property type="entry name" value="PHOSPHORIBULOKINASE _ URIDINE KINASE FAMILY"/>
    <property type="match status" value="1"/>
</dbReference>
<dbReference type="AlphaFoldDB" id="A0ABD4QZD6"/>
<reference evidence="2 3" key="1">
    <citation type="journal article" date="2017" name="J. Fish Dis.">
        <title>Comparative assessment of Vibrio virulence in marine fish larvae.</title>
        <authorList>
            <person name="Ronneseth A."/>
            <person name="Castillo D."/>
            <person name="D'Alvise P."/>
            <person name="Tonnesen O."/>
            <person name="Haugland G."/>
            <person name="Grotkjaer T."/>
            <person name="Engell-Sorensen K."/>
            <person name="Norremark L."/>
            <person name="Bergh O."/>
            <person name="Wergeland H.I."/>
            <person name="Gram L."/>
        </authorList>
    </citation>
    <scope>NUCLEOTIDE SEQUENCE [LARGE SCALE GENOMIC DNA]</scope>
    <source>
        <strain evidence="2 3">90-11-286</strain>
    </source>
</reference>
<protein>
    <submittedName>
        <fullName evidence="2">TniB family NTP-binding protein</fullName>
    </submittedName>
</protein>
<name>A0ABD4QZD6_VIBAN</name>
<accession>A0ABD4QZD6</accession>
<dbReference type="RefSeq" id="WP_064626431.1">
    <property type="nucleotide sequence ID" value="NZ_CP022102.1"/>
</dbReference>
<dbReference type="SMART" id="SM00382">
    <property type="entry name" value="AAA"/>
    <property type="match status" value="1"/>
</dbReference>
<evidence type="ECO:0000259" key="1">
    <source>
        <dbReference type="SMART" id="SM00382"/>
    </source>
</evidence>
<dbReference type="PANTHER" id="PTHR35894">
    <property type="entry name" value="GENERAL SECRETION PATHWAY PROTEIN A-RELATED"/>
    <property type="match status" value="1"/>
</dbReference>
<proteinExistence type="predicted"/>
<dbReference type="SUPFAM" id="SSF52540">
    <property type="entry name" value="P-loop containing nucleoside triphosphate hydrolases"/>
    <property type="match status" value="1"/>
</dbReference>
<sequence length="320" mass="36089">MTASVKMLHQQVKNIFISDAQIDEILADIDECREDSDRISEPECLIVVGDSGSGKTTIIDKYLSDNPRMEANDGSIIPILFTSLPANANPVTASERLLSSMGDPLAFNHGKDPAELMKIVKDLLRECRVELIIIDEFQHMIDRKSKDVLHITADWLKMIIIESKIPVVLFGMPYSTEILRANNQLRGRFESQHHLKPFKVKKTSERIRYKTFLTMLDAALPFSTKSGLASEDLMKRVYVFSKGNMRLIRRLINKAAKFALLENAPCISLMHFARAAPKVSRDACESFNPFDVDIKQLKIIEPSDDVGWENYLAAKGDGPH</sequence>
<dbReference type="InterPro" id="IPR008868">
    <property type="entry name" value="TniB"/>
</dbReference>
<gene>
    <name evidence="2" type="ORF">PL14_16600</name>
</gene>
<dbReference type="Gene3D" id="3.40.50.300">
    <property type="entry name" value="P-loop containing nucleotide triphosphate hydrolases"/>
    <property type="match status" value="1"/>
</dbReference>
<dbReference type="InterPro" id="IPR052026">
    <property type="entry name" value="ExeA_AAA_ATPase_DNA-bind"/>
</dbReference>